<dbReference type="AlphaFoldDB" id="A0A1N7STB9"/>
<gene>
    <name evidence="1" type="ORF">BN2476_930019</name>
</gene>
<dbReference type="InterPro" id="IPR036086">
    <property type="entry name" value="ParB/Sulfiredoxin_sf"/>
</dbReference>
<dbReference type="RefSeq" id="WP_087739368.1">
    <property type="nucleotide sequence ID" value="NZ_CYGY02000093.1"/>
</dbReference>
<name>A0A1N7STB9_9BURK</name>
<evidence type="ECO:0000313" key="2">
    <source>
        <dbReference type="Proteomes" id="UP000195569"/>
    </source>
</evidence>
<dbReference type="Pfam" id="PF08857">
    <property type="entry name" value="ParBc_2"/>
    <property type="match status" value="1"/>
</dbReference>
<reference evidence="1" key="1">
    <citation type="submission" date="2016-12" db="EMBL/GenBank/DDBJ databases">
        <authorList>
            <person name="Moulin L."/>
        </authorList>
    </citation>
    <scope>NUCLEOTIDE SEQUENCE [LARGE SCALE GENOMIC DNA]</scope>
    <source>
        <strain evidence="1">STM 7183</strain>
    </source>
</reference>
<sequence length="199" mass="22578">MPAIHESMIHELHPTQLTVGMIEVMDKKHHLKSLTPGDQRAFMQVHPIPAVVGPAKKLYITDHHHLGRAAYEAGVAKGFFLVEADLSNCATEEAFWTEMDKNRWVHPLDENGVRHYYSFIPHHLEKLIDDPYRSLAGYVRNAGGYEKTPTAFAEFVWADFFRRSIAVEHVKSNFQAAVLYAIDLAKSEHARTLPGYKGT</sequence>
<protein>
    <recommendedName>
        <fullName evidence="3">ParB-like nuclease</fullName>
    </recommendedName>
</protein>
<dbReference type="Proteomes" id="UP000195569">
    <property type="component" value="Unassembled WGS sequence"/>
</dbReference>
<dbReference type="CDD" id="cd16390">
    <property type="entry name" value="ParB_N_Srx_like"/>
    <property type="match status" value="1"/>
</dbReference>
<dbReference type="Gene3D" id="1.10.8.10">
    <property type="entry name" value="DNA helicase RuvA subunit, C-terminal domain"/>
    <property type="match status" value="1"/>
</dbReference>
<evidence type="ECO:0000313" key="1">
    <source>
        <dbReference type="EMBL" id="SIT50721.1"/>
    </source>
</evidence>
<proteinExistence type="predicted"/>
<accession>A0A1N7STB9</accession>
<dbReference type="OrthoDB" id="323572at2"/>
<dbReference type="EMBL" id="CYGY02000093">
    <property type="protein sequence ID" value="SIT50721.1"/>
    <property type="molecule type" value="Genomic_DNA"/>
</dbReference>
<evidence type="ECO:0008006" key="3">
    <source>
        <dbReference type="Google" id="ProtNLM"/>
    </source>
</evidence>
<dbReference type="Gene3D" id="3.90.1530.10">
    <property type="entry name" value="Conserved hypothetical protein from pyrococcus furiosus pfu- 392566-001, ParB domain"/>
    <property type="match status" value="1"/>
</dbReference>
<dbReference type="InterPro" id="IPR016932">
    <property type="entry name" value="UCP029669"/>
</dbReference>
<comment type="caution">
    <text evidence="1">The sequence shown here is derived from an EMBL/GenBank/DDBJ whole genome shotgun (WGS) entry which is preliminary data.</text>
</comment>
<dbReference type="PIRSF" id="PIRSF029669">
    <property type="entry name" value="UCP029669"/>
    <property type="match status" value="1"/>
</dbReference>
<dbReference type="SUPFAM" id="SSF110849">
    <property type="entry name" value="ParB/Sulfiredoxin"/>
    <property type="match status" value="1"/>
</dbReference>
<keyword evidence="2" id="KW-1185">Reference proteome</keyword>
<dbReference type="InterPro" id="IPR014956">
    <property type="entry name" value="ParBc_2"/>
</dbReference>
<organism evidence="1 2">
    <name type="scientific">Paraburkholderia piptadeniae</name>
    <dbReference type="NCBI Taxonomy" id="1701573"/>
    <lineage>
        <taxon>Bacteria</taxon>
        <taxon>Pseudomonadati</taxon>
        <taxon>Pseudomonadota</taxon>
        <taxon>Betaproteobacteria</taxon>
        <taxon>Burkholderiales</taxon>
        <taxon>Burkholderiaceae</taxon>
        <taxon>Paraburkholderia</taxon>
    </lineage>
</organism>